<dbReference type="AlphaFoldDB" id="A0A8H4LWL7"/>
<keyword evidence="4" id="KW-1185">Reference proteome</keyword>
<evidence type="ECO:0008006" key="5">
    <source>
        <dbReference type="Google" id="ProtNLM"/>
    </source>
</evidence>
<evidence type="ECO:0000313" key="4">
    <source>
        <dbReference type="Proteomes" id="UP000557566"/>
    </source>
</evidence>
<protein>
    <recommendedName>
        <fullName evidence="5">Cyanovirin-N domain-containing protein</fullName>
    </recommendedName>
</protein>
<organism evidence="3 4">
    <name type="scientific">Ophiocordyceps sinensis</name>
    <dbReference type="NCBI Taxonomy" id="72228"/>
    <lineage>
        <taxon>Eukaryota</taxon>
        <taxon>Fungi</taxon>
        <taxon>Dikarya</taxon>
        <taxon>Ascomycota</taxon>
        <taxon>Pezizomycotina</taxon>
        <taxon>Sordariomycetes</taxon>
        <taxon>Hypocreomycetidae</taxon>
        <taxon>Hypocreales</taxon>
        <taxon>Ophiocordycipitaceae</taxon>
        <taxon>Ophiocordyceps</taxon>
    </lineage>
</organism>
<dbReference type="EMBL" id="JAAVMX010000007">
    <property type="protein sequence ID" value="KAF4506581.1"/>
    <property type="molecule type" value="Genomic_DNA"/>
</dbReference>
<evidence type="ECO:0000256" key="1">
    <source>
        <dbReference type="SAM" id="MobiDB-lite"/>
    </source>
</evidence>
<feature type="region of interest" description="Disordered" evidence="1">
    <location>
        <begin position="183"/>
        <end position="229"/>
    </location>
</feature>
<evidence type="ECO:0000256" key="2">
    <source>
        <dbReference type="SAM" id="SignalP"/>
    </source>
</evidence>
<gene>
    <name evidence="3" type="ORF">G6O67_006650</name>
</gene>
<sequence>MKFTVSIALSLAALAQAAEMNPQLAQAAQDAGKMAEVENGPIPESLKVLAHHVARAGGCFIQRIWIDAQHIDCGKCGKGGYNHKNNLVSCVCNNQKRIESHIRRDFNVCIDPKAPFSNVIKEVGADIGGLGLSALCGAYHGGQYHGGKHYGGKHYGGKHYGGKPHGEEYHGKELHVEEYHGKEPHVEEYHGKEPYVKEPYGKEPHGEEYHGKGPYGKEPHGEEYHPKEY</sequence>
<dbReference type="Proteomes" id="UP000557566">
    <property type="component" value="Unassembled WGS sequence"/>
</dbReference>
<name>A0A8H4LWL7_9HYPO</name>
<accession>A0A8H4LWL7</accession>
<evidence type="ECO:0000313" key="3">
    <source>
        <dbReference type="EMBL" id="KAF4506581.1"/>
    </source>
</evidence>
<keyword evidence="2" id="KW-0732">Signal</keyword>
<dbReference type="OrthoDB" id="4926920at2759"/>
<proteinExistence type="predicted"/>
<reference evidence="3 4" key="1">
    <citation type="journal article" date="2020" name="Genome Biol. Evol.">
        <title>A new high-quality draft genome assembly of the Chinese cordyceps Ophiocordyceps sinensis.</title>
        <authorList>
            <person name="Shu R."/>
            <person name="Zhang J."/>
            <person name="Meng Q."/>
            <person name="Zhang H."/>
            <person name="Zhou G."/>
            <person name="Li M."/>
            <person name="Wu P."/>
            <person name="Zhao Y."/>
            <person name="Chen C."/>
            <person name="Qin Q."/>
        </authorList>
    </citation>
    <scope>NUCLEOTIDE SEQUENCE [LARGE SCALE GENOMIC DNA]</scope>
    <source>
        <strain evidence="3 4">IOZ07</strain>
    </source>
</reference>
<feature type="signal peptide" evidence="2">
    <location>
        <begin position="1"/>
        <end position="17"/>
    </location>
</feature>
<feature type="chain" id="PRO_5034077792" description="Cyanovirin-N domain-containing protein" evidence="2">
    <location>
        <begin position="18"/>
        <end position="229"/>
    </location>
</feature>
<comment type="caution">
    <text evidence="3">The sequence shown here is derived from an EMBL/GenBank/DDBJ whole genome shotgun (WGS) entry which is preliminary data.</text>
</comment>